<feature type="transmembrane region" description="Helical" evidence="3">
    <location>
        <begin position="32"/>
        <end position="52"/>
    </location>
</feature>
<feature type="transmembrane region" description="Helical" evidence="3">
    <location>
        <begin position="138"/>
        <end position="156"/>
    </location>
</feature>
<accession>A0ABX7N9X1</accession>
<feature type="transmembrane region" description="Helical" evidence="3">
    <location>
        <begin position="67"/>
        <end position="87"/>
    </location>
</feature>
<evidence type="ECO:0000259" key="4">
    <source>
        <dbReference type="PROSITE" id="PS50111"/>
    </source>
</evidence>
<dbReference type="EMBL" id="CP071091">
    <property type="protein sequence ID" value="QSQ15570.1"/>
    <property type="molecule type" value="Genomic_DNA"/>
</dbReference>
<dbReference type="SUPFAM" id="SSF58104">
    <property type="entry name" value="Methyl-accepting chemotaxis protein (MCP) signaling domain"/>
    <property type="match status" value="1"/>
</dbReference>
<dbReference type="RefSeq" id="WP_206717269.1">
    <property type="nucleotide sequence ID" value="NZ_CP071091.1"/>
</dbReference>
<dbReference type="SMART" id="SM00283">
    <property type="entry name" value="MA"/>
    <property type="match status" value="1"/>
</dbReference>
<evidence type="ECO:0000256" key="1">
    <source>
        <dbReference type="ARBA" id="ARBA00023224"/>
    </source>
</evidence>
<keyword evidence="3" id="KW-1133">Transmembrane helix</keyword>
<proteinExistence type="predicted"/>
<reference evidence="5 6" key="1">
    <citation type="submission" date="2021-02" db="EMBL/GenBank/DDBJ databases">
        <title>De Novo genome assembly of isolated myxobacteria.</title>
        <authorList>
            <person name="Stevens D.C."/>
        </authorList>
    </citation>
    <scope>NUCLEOTIDE SEQUENCE [LARGE SCALE GENOMIC DNA]</scope>
    <source>
        <strain evidence="5 6">SCHIC003</strain>
    </source>
</reference>
<dbReference type="Gene3D" id="1.10.287.950">
    <property type="entry name" value="Methyl-accepting chemotaxis protein"/>
    <property type="match status" value="1"/>
</dbReference>
<organism evidence="5 6">
    <name type="scientific">Myxococcus landrumensis</name>
    <dbReference type="NCBI Taxonomy" id="2813577"/>
    <lineage>
        <taxon>Bacteria</taxon>
        <taxon>Pseudomonadati</taxon>
        <taxon>Myxococcota</taxon>
        <taxon>Myxococcia</taxon>
        <taxon>Myxococcales</taxon>
        <taxon>Cystobacterineae</taxon>
        <taxon>Myxococcaceae</taxon>
        <taxon>Myxococcus</taxon>
    </lineage>
</organism>
<sequence length="503" mass="54441">MTHTVDAEALARRSRDIFDEHQNALSRRTDRMFAVLMGLQWLGGLVTALVLSPRTWEGTSSQVHPHVWAAGVLGLVVASLPVTLSLLRPGSTSTRFSIAVAQALTSALLIHLTDGRIETHFHVFGSLAFLAVYRDVRVLFLYAGVVVVDHVARGLFWPESIFGTSLVSVLRPLEHAGWVVFELVFLFITCRSGLRDLKELASRQARLELVQGEVQARVVEPLVDSSRHLTDAVRALSASTEEQRRMLSRQSQALTETQVTATEIQRTSEVAARQAEVILESTTQAGDAGASAQAMIGKSMRGLEGIREQAALLSGQLEGLGARARQLTAVASTVKDLADQSNMVAINAAIEAARSGEKGRGFAVVAMEMRRLARQSQEATREVRVILDDTLKSINTVVDLSRKGSERMAQDLEAVRASGESLRGISSMMDNSTDSVRRISAAVGQQAAGVSQLFGAVNDLSTMMTETLARLDAATAATWTLESVTDRVQGVIQTYQSEKPTAP</sequence>
<gene>
    <name evidence="5" type="ORF">JY572_05750</name>
</gene>
<keyword evidence="3" id="KW-0812">Transmembrane</keyword>
<dbReference type="PANTHER" id="PTHR32089:SF112">
    <property type="entry name" value="LYSOZYME-LIKE PROTEIN-RELATED"/>
    <property type="match status" value="1"/>
</dbReference>
<dbReference type="PANTHER" id="PTHR32089">
    <property type="entry name" value="METHYL-ACCEPTING CHEMOTAXIS PROTEIN MCPB"/>
    <property type="match status" value="1"/>
</dbReference>
<feature type="domain" description="Methyl-accepting transducer" evidence="4">
    <location>
        <begin position="218"/>
        <end position="461"/>
    </location>
</feature>
<evidence type="ECO:0000256" key="3">
    <source>
        <dbReference type="SAM" id="Phobius"/>
    </source>
</evidence>
<dbReference type="Proteomes" id="UP000663090">
    <property type="component" value="Chromosome"/>
</dbReference>
<keyword evidence="6" id="KW-1185">Reference proteome</keyword>
<evidence type="ECO:0000313" key="6">
    <source>
        <dbReference type="Proteomes" id="UP000663090"/>
    </source>
</evidence>
<evidence type="ECO:0000313" key="5">
    <source>
        <dbReference type="EMBL" id="QSQ15570.1"/>
    </source>
</evidence>
<dbReference type="Pfam" id="PF00015">
    <property type="entry name" value="MCPsignal"/>
    <property type="match status" value="1"/>
</dbReference>
<protein>
    <submittedName>
        <fullName evidence="5">Chemotaxis protein</fullName>
    </submittedName>
</protein>
<dbReference type="PROSITE" id="PS50111">
    <property type="entry name" value="CHEMOTAXIS_TRANSDUC_2"/>
    <property type="match status" value="1"/>
</dbReference>
<dbReference type="InterPro" id="IPR004089">
    <property type="entry name" value="MCPsignal_dom"/>
</dbReference>
<keyword evidence="1 2" id="KW-0807">Transducer</keyword>
<name>A0ABX7N9X1_9BACT</name>
<keyword evidence="3" id="KW-0472">Membrane</keyword>
<evidence type="ECO:0000256" key="2">
    <source>
        <dbReference type="PROSITE-ProRule" id="PRU00284"/>
    </source>
</evidence>